<dbReference type="InterPro" id="IPR015897">
    <property type="entry name" value="CHK_kinase-like"/>
</dbReference>
<dbReference type="InterPro" id="IPR004119">
    <property type="entry name" value="EcKL"/>
</dbReference>
<keyword evidence="3" id="KW-1185">Reference proteome</keyword>
<dbReference type="STRING" id="1129794.C427_1233"/>
<sequence length="325" mass="37543">MPVINVLALLKQNFADNSLYKLQTVQSLWSGYGDISRYVSPRLHTTFIVKHISPPIEQVHPRGWNTQTSHQRKLHSYQVETNFYRYYASLCDDNCVVPKLLAEFSENQQQILVLQDLDHAGFSLRKDQASIADVKLGIKWLAYFHARFLQQPSSDLWPVGTYWYLATRQDELKVMQAGKLKDAAQAIDSALNNACFQTLVHGDAKLANFCFSDNNSANRIAAVDFQYVGQGVGVKDLAYFLGACLSQDDLFKYEQSLLDEYFSQLKQAFCHYQLKWDIALIQHQWRRLYPLVWADFYRFLLGWSPDHYKINGYMQKQTNIALASL</sequence>
<dbReference type="PANTHER" id="PTHR11012:SF30">
    <property type="entry name" value="PROTEIN KINASE-LIKE DOMAIN-CONTAINING"/>
    <property type="match status" value="1"/>
</dbReference>
<dbReference type="Proteomes" id="UP000011864">
    <property type="component" value="Chromosome"/>
</dbReference>
<name>K7AT50_9ALTE</name>
<dbReference type="Pfam" id="PF02958">
    <property type="entry name" value="EcKL"/>
    <property type="match status" value="1"/>
</dbReference>
<feature type="domain" description="CHK kinase-like" evidence="1">
    <location>
        <begin position="112"/>
        <end position="271"/>
    </location>
</feature>
<dbReference type="PATRIC" id="fig|1129794.4.peg.1225"/>
<dbReference type="SUPFAM" id="SSF56112">
    <property type="entry name" value="Protein kinase-like (PK-like)"/>
    <property type="match status" value="1"/>
</dbReference>
<dbReference type="EMBL" id="CP003837">
    <property type="protein sequence ID" value="AGH43342.1"/>
    <property type="molecule type" value="Genomic_DNA"/>
</dbReference>
<protein>
    <recommendedName>
        <fullName evidence="1">CHK kinase-like domain-containing protein</fullName>
    </recommendedName>
</protein>
<gene>
    <name evidence="2" type="ORF">C427_1233</name>
</gene>
<dbReference type="HOGENOM" id="CLU_049945_0_0_6"/>
<dbReference type="InterPro" id="IPR011009">
    <property type="entry name" value="Kinase-like_dom_sf"/>
</dbReference>
<dbReference type="Gene3D" id="3.90.1200.10">
    <property type="match status" value="1"/>
</dbReference>
<proteinExistence type="predicted"/>
<dbReference type="eggNOG" id="COG2334">
    <property type="taxonomic scope" value="Bacteria"/>
</dbReference>
<organism evidence="2 3">
    <name type="scientific">Paraglaciecola psychrophila 170</name>
    <dbReference type="NCBI Taxonomy" id="1129794"/>
    <lineage>
        <taxon>Bacteria</taxon>
        <taxon>Pseudomonadati</taxon>
        <taxon>Pseudomonadota</taxon>
        <taxon>Gammaproteobacteria</taxon>
        <taxon>Alteromonadales</taxon>
        <taxon>Alteromonadaceae</taxon>
        <taxon>Paraglaciecola</taxon>
    </lineage>
</organism>
<dbReference type="SMART" id="SM00587">
    <property type="entry name" value="CHK"/>
    <property type="match status" value="1"/>
</dbReference>
<dbReference type="RefSeq" id="WP_007639418.1">
    <property type="nucleotide sequence ID" value="NC_020514.1"/>
</dbReference>
<evidence type="ECO:0000259" key="1">
    <source>
        <dbReference type="SMART" id="SM00587"/>
    </source>
</evidence>
<dbReference type="AlphaFoldDB" id="K7AT50"/>
<accession>K7AT50</accession>
<dbReference type="PANTHER" id="PTHR11012">
    <property type="entry name" value="PROTEIN KINASE-LIKE DOMAIN-CONTAINING"/>
    <property type="match status" value="1"/>
</dbReference>
<evidence type="ECO:0000313" key="2">
    <source>
        <dbReference type="EMBL" id="AGH43342.1"/>
    </source>
</evidence>
<dbReference type="KEGG" id="gps:C427_1233"/>
<dbReference type="OrthoDB" id="9769860at2"/>
<evidence type="ECO:0000313" key="3">
    <source>
        <dbReference type="Proteomes" id="UP000011864"/>
    </source>
</evidence>
<reference evidence="2 3" key="1">
    <citation type="journal article" date="2013" name="Genome Announc.">
        <title>Complete Genome Sequence of Glaciecola psychrophila Strain 170T.</title>
        <authorList>
            <person name="Yin J."/>
            <person name="Chen J."/>
            <person name="Liu G."/>
            <person name="Yu Y."/>
            <person name="Song L."/>
            <person name="Wang X."/>
            <person name="Qu X."/>
        </authorList>
    </citation>
    <scope>NUCLEOTIDE SEQUENCE [LARGE SCALE GENOMIC DNA]</scope>
    <source>
        <strain evidence="2 3">170</strain>
    </source>
</reference>